<organism evidence="6 7">
    <name type="scientific">Sanghuangporus baumii</name>
    <name type="common">Phellinus baumii</name>
    <dbReference type="NCBI Taxonomy" id="108892"/>
    <lineage>
        <taxon>Eukaryota</taxon>
        <taxon>Fungi</taxon>
        <taxon>Dikarya</taxon>
        <taxon>Basidiomycota</taxon>
        <taxon>Agaricomycotina</taxon>
        <taxon>Agaricomycetes</taxon>
        <taxon>Hymenochaetales</taxon>
        <taxon>Hymenochaetaceae</taxon>
        <taxon>Sanghuangporus</taxon>
    </lineage>
</organism>
<evidence type="ECO:0000256" key="3">
    <source>
        <dbReference type="SAM" id="MobiDB-lite"/>
    </source>
</evidence>
<dbReference type="AlphaFoldDB" id="A0A9Q5N4N6"/>
<feature type="compositionally biased region" description="Basic and acidic residues" evidence="3">
    <location>
        <begin position="53"/>
        <end position="62"/>
    </location>
</feature>
<dbReference type="PANTHER" id="PTHR24221">
    <property type="entry name" value="ATP-BINDING CASSETTE SUB-FAMILY B"/>
    <property type="match status" value="1"/>
</dbReference>
<dbReference type="SUPFAM" id="SSF52540">
    <property type="entry name" value="P-loop containing nucleoside triphosphate hydrolases"/>
    <property type="match status" value="1"/>
</dbReference>
<protein>
    <recommendedName>
        <fullName evidence="5">ABC transporter domain-containing protein</fullName>
    </recommendedName>
</protein>
<dbReference type="GO" id="GO:0005524">
    <property type="term" value="F:ATP binding"/>
    <property type="evidence" value="ECO:0007669"/>
    <property type="project" value="UniProtKB-KW"/>
</dbReference>
<dbReference type="PANTHER" id="PTHR24221:SF646">
    <property type="entry name" value="HAEMOLYSIN SECRETION ATP-BINDING PROTEIN"/>
    <property type="match status" value="1"/>
</dbReference>
<keyword evidence="4" id="KW-0812">Transmembrane</keyword>
<dbReference type="OrthoDB" id="6500128at2759"/>
<dbReference type="GO" id="GO:0034040">
    <property type="term" value="F:ATPase-coupled lipid transmembrane transporter activity"/>
    <property type="evidence" value="ECO:0007669"/>
    <property type="project" value="TreeGrafter"/>
</dbReference>
<gene>
    <name evidence="6" type="ORF">A7U60_g4722</name>
</gene>
<dbReference type="InterPro" id="IPR003593">
    <property type="entry name" value="AAA+_ATPase"/>
</dbReference>
<dbReference type="Pfam" id="PF00005">
    <property type="entry name" value="ABC_tran"/>
    <property type="match status" value="1"/>
</dbReference>
<dbReference type="EMBL" id="LNZH02000184">
    <property type="protein sequence ID" value="OCB88097.1"/>
    <property type="molecule type" value="Genomic_DNA"/>
</dbReference>
<feature type="region of interest" description="Disordered" evidence="3">
    <location>
        <begin position="40"/>
        <end position="62"/>
    </location>
</feature>
<evidence type="ECO:0000313" key="7">
    <source>
        <dbReference type="Proteomes" id="UP000757232"/>
    </source>
</evidence>
<accession>A0A9Q5N4N6</accession>
<evidence type="ECO:0000256" key="2">
    <source>
        <dbReference type="ARBA" id="ARBA00022840"/>
    </source>
</evidence>
<keyword evidence="7" id="KW-1185">Reference proteome</keyword>
<feature type="domain" description="ABC transporter" evidence="5">
    <location>
        <begin position="437"/>
        <end position="701"/>
    </location>
</feature>
<name>A0A9Q5N4N6_SANBA</name>
<keyword evidence="4" id="KW-1133">Transmembrane helix</keyword>
<comment type="caution">
    <text evidence="6">The sequence shown here is derived from an EMBL/GenBank/DDBJ whole genome shotgun (WGS) entry which is preliminary data.</text>
</comment>
<keyword evidence="4" id="KW-0472">Membrane</keyword>
<dbReference type="Proteomes" id="UP000757232">
    <property type="component" value="Unassembled WGS sequence"/>
</dbReference>
<dbReference type="InterPro" id="IPR039421">
    <property type="entry name" value="Type_1_exporter"/>
</dbReference>
<feature type="transmembrane region" description="Helical" evidence="4">
    <location>
        <begin position="12"/>
        <end position="34"/>
    </location>
</feature>
<dbReference type="Gene3D" id="3.40.50.300">
    <property type="entry name" value="P-loop containing nucleotide triphosphate hydrolases"/>
    <property type="match status" value="1"/>
</dbReference>
<dbReference type="PROSITE" id="PS50893">
    <property type="entry name" value="ABC_TRANSPORTER_2"/>
    <property type="match status" value="1"/>
</dbReference>
<dbReference type="InterPro" id="IPR027417">
    <property type="entry name" value="P-loop_NTPase"/>
</dbReference>
<reference evidence="6" key="1">
    <citation type="submission" date="2016-06" db="EMBL/GenBank/DDBJ databases">
        <title>Draft Genome sequence of the fungus Inonotus baumii.</title>
        <authorList>
            <person name="Zhu H."/>
            <person name="Lin W."/>
        </authorList>
    </citation>
    <scope>NUCLEOTIDE SEQUENCE</scope>
    <source>
        <strain evidence="6">821</strain>
    </source>
</reference>
<evidence type="ECO:0000259" key="5">
    <source>
        <dbReference type="PROSITE" id="PS50893"/>
    </source>
</evidence>
<keyword evidence="1" id="KW-0547">Nucleotide-binding</keyword>
<dbReference type="SMART" id="SM00382">
    <property type="entry name" value="AAA"/>
    <property type="match status" value="1"/>
</dbReference>
<keyword evidence="2" id="KW-0067">ATP-binding</keyword>
<sequence>MSAQSKHTTFQFGVWTVVVTQASFSVLSWLSQIYDYVSTSGRSRGAPSTSSTEKSKSSVEGNVEDKTGGLALLTELRTSAYLYTFLKEIFLLAPTHFIIEISLYLWNLVSGVLELYYSNRLLSLISQGLQHRHLETSSIILALACKIFITILSEFISNRGRKYTIVLRERVRFHFLEKAMHSVLNFDLMTLDDPEVISKVTKYSHGLIGQRSEAWDAFSEIMEIVTQFFTITSELSLLLSLSRHGSSFTLSILVAVMHPLIGRLTDSLSDRPFIAFCSNRHFLRMTALHRLAFYDEFRQDRISNNLGHYIEKEFKRSRKSLSDVSTEGAFGQWYDNQPVYVGVLSSLRFDCFLIIFALRVLWDFSNITLDDLILVQQTSQSVQSSLFQFLLYFERISDHLSTIRNIYSLEDIENTIKEGDTPYPLHSEGRNYSGAEIEFRNVSFRYPGGYTDALSDVSFTIKPGQLVVIVGTNGSGKTSTVKLLSRLYDPLGGEILLDGNPLPSYRLEDIRRSTAILCQDHPILPLSLRENVALGLPERDASDEEITEAIRQGGAVKFVHKLKEGLETVLHPISTIYTYGNVNEEMKAAANEAQESSDLSGGETQRLSASRTFMRLMGGNIRLLVADEPTSALDPEGEYELFKRLREHRGGKTVIFITHRFGHLTKFADLILCLKDGRLVEQGSHEMLMEADGEYKKLYDLQARGFGLD</sequence>
<dbReference type="GO" id="GO:0016887">
    <property type="term" value="F:ATP hydrolysis activity"/>
    <property type="evidence" value="ECO:0007669"/>
    <property type="project" value="InterPro"/>
</dbReference>
<evidence type="ECO:0000313" key="6">
    <source>
        <dbReference type="EMBL" id="OCB88097.1"/>
    </source>
</evidence>
<proteinExistence type="predicted"/>
<dbReference type="InterPro" id="IPR003439">
    <property type="entry name" value="ABC_transporter-like_ATP-bd"/>
</dbReference>
<evidence type="ECO:0000256" key="1">
    <source>
        <dbReference type="ARBA" id="ARBA00022741"/>
    </source>
</evidence>
<evidence type="ECO:0000256" key="4">
    <source>
        <dbReference type="SAM" id="Phobius"/>
    </source>
</evidence>